<dbReference type="NCBIfam" id="TIGR02937">
    <property type="entry name" value="sigma70-ECF"/>
    <property type="match status" value="1"/>
</dbReference>
<comment type="caution">
    <text evidence="6">The sequence shown here is derived from an EMBL/GenBank/DDBJ whole genome shotgun (WGS) entry which is preliminary data.</text>
</comment>
<keyword evidence="7" id="KW-1185">Reference proteome</keyword>
<dbReference type="RefSeq" id="WP_378800648.1">
    <property type="nucleotide sequence ID" value="NZ_JBHUER010000010.1"/>
</dbReference>
<evidence type="ECO:0000256" key="3">
    <source>
        <dbReference type="ARBA" id="ARBA00023082"/>
    </source>
</evidence>
<dbReference type="InterPro" id="IPR013325">
    <property type="entry name" value="RNA_pol_sigma_r2"/>
</dbReference>
<keyword evidence="2" id="KW-0805">Transcription regulation</keyword>
<dbReference type="InterPro" id="IPR014284">
    <property type="entry name" value="RNA_pol_sigma-70_dom"/>
</dbReference>
<gene>
    <name evidence="6" type="ORF">ACFSCV_16470</name>
</gene>
<evidence type="ECO:0000259" key="5">
    <source>
        <dbReference type="Pfam" id="PF08281"/>
    </source>
</evidence>
<dbReference type="Gene3D" id="1.10.10.10">
    <property type="entry name" value="Winged helix-like DNA-binding domain superfamily/Winged helix DNA-binding domain"/>
    <property type="match status" value="1"/>
</dbReference>
<reference evidence="7" key="1">
    <citation type="journal article" date="2019" name="Int. J. Syst. Evol. Microbiol.">
        <title>The Global Catalogue of Microorganisms (GCM) 10K type strain sequencing project: providing services to taxonomists for standard genome sequencing and annotation.</title>
        <authorList>
            <consortium name="The Broad Institute Genomics Platform"/>
            <consortium name="The Broad Institute Genome Sequencing Center for Infectious Disease"/>
            <person name="Wu L."/>
            <person name="Ma J."/>
        </authorList>
    </citation>
    <scope>NUCLEOTIDE SEQUENCE [LARGE SCALE GENOMIC DNA]</scope>
    <source>
        <strain evidence="7">KCTC 23707</strain>
    </source>
</reference>
<evidence type="ECO:0000256" key="4">
    <source>
        <dbReference type="ARBA" id="ARBA00023163"/>
    </source>
</evidence>
<evidence type="ECO:0000256" key="1">
    <source>
        <dbReference type="ARBA" id="ARBA00010641"/>
    </source>
</evidence>
<feature type="domain" description="RNA polymerase sigma factor 70 region 4 type 2" evidence="5">
    <location>
        <begin position="121"/>
        <end position="172"/>
    </location>
</feature>
<organism evidence="6 7">
    <name type="scientific">Methylopila henanensis</name>
    <dbReference type="NCBI Taxonomy" id="873516"/>
    <lineage>
        <taxon>Bacteria</taxon>
        <taxon>Pseudomonadati</taxon>
        <taxon>Pseudomonadota</taxon>
        <taxon>Alphaproteobacteria</taxon>
        <taxon>Hyphomicrobiales</taxon>
        <taxon>Methylopilaceae</taxon>
        <taxon>Methylopila</taxon>
    </lineage>
</organism>
<comment type="similarity">
    <text evidence="1">Belongs to the sigma-70 factor family. ECF subfamily.</text>
</comment>
<dbReference type="InterPro" id="IPR013324">
    <property type="entry name" value="RNA_pol_sigma_r3/r4-like"/>
</dbReference>
<dbReference type="PANTHER" id="PTHR43133">
    <property type="entry name" value="RNA POLYMERASE ECF-TYPE SIGMA FACTO"/>
    <property type="match status" value="1"/>
</dbReference>
<keyword evidence="4" id="KW-0804">Transcription</keyword>
<keyword evidence="3" id="KW-0731">Sigma factor</keyword>
<dbReference type="EMBL" id="JBHUER010000010">
    <property type="protein sequence ID" value="MFD1704602.1"/>
    <property type="molecule type" value="Genomic_DNA"/>
</dbReference>
<dbReference type="InterPro" id="IPR013249">
    <property type="entry name" value="RNA_pol_sigma70_r4_t2"/>
</dbReference>
<proteinExistence type="inferred from homology"/>
<dbReference type="SUPFAM" id="SSF88946">
    <property type="entry name" value="Sigma2 domain of RNA polymerase sigma factors"/>
    <property type="match status" value="1"/>
</dbReference>
<evidence type="ECO:0000313" key="6">
    <source>
        <dbReference type="EMBL" id="MFD1704602.1"/>
    </source>
</evidence>
<dbReference type="PANTHER" id="PTHR43133:SF63">
    <property type="entry name" value="RNA POLYMERASE SIGMA FACTOR FECI-RELATED"/>
    <property type="match status" value="1"/>
</dbReference>
<dbReference type="Pfam" id="PF08281">
    <property type="entry name" value="Sigma70_r4_2"/>
    <property type="match status" value="1"/>
</dbReference>
<sequence>MPTLTGSAPRVSDLDGAELLNRAIEDYYHEIVAAAARRSGVNAFDIVHDLYLKLAAQPGVLRDKRSLKAYLCRAAANLGIDRFRRDRFEAALFSGGEHEASLVAEDASPERMLEVEARIAILRGAIAELPARRRAVFILHRFHGLTADDIATRLNITRNMVDRHLRQALSHCLERLVAVEIELAVWSWSR</sequence>
<name>A0ABW4K9W7_9HYPH</name>
<dbReference type="Proteomes" id="UP001597308">
    <property type="component" value="Unassembled WGS sequence"/>
</dbReference>
<dbReference type="SUPFAM" id="SSF88659">
    <property type="entry name" value="Sigma3 and sigma4 domains of RNA polymerase sigma factors"/>
    <property type="match status" value="1"/>
</dbReference>
<dbReference type="InterPro" id="IPR039425">
    <property type="entry name" value="RNA_pol_sigma-70-like"/>
</dbReference>
<protein>
    <submittedName>
        <fullName evidence="6">RNA polymerase sigma factor</fullName>
    </submittedName>
</protein>
<dbReference type="Gene3D" id="1.10.1740.10">
    <property type="match status" value="1"/>
</dbReference>
<dbReference type="InterPro" id="IPR036388">
    <property type="entry name" value="WH-like_DNA-bd_sf"/>
</dbReference>
<accession>A0ABW4K9W7</accession>
<evidence type="ECO:0000313" key="7">
    <source>
        <dbReference type="Proteomes" id="UP001597308"/>
    </source>
</evidence>
<evidence type="ECO:0000256" key="2">
    <source>
        <dbReference type="ARBA" id="ARBA00023015"/>
    </source>
</evidence>